<proteinExistence type="predicted"/>
<dbReference type="Proteomes" id="UP000267469">
    <property type="component" value="Unassembled WGS sequence"/>
</dbReference>
<evidence type="ECO:0000313" key="2">
    <source>
        <dbReference type="EMBL" id="RNL77385.1"/>
    </source>
</evidence>
<accession>A0A3N0DP05</accession>
<reference evidence="2 3" key="1">
    <citation type="submission" date="2018-10" db="EMBL/GenBank/DDBJ databases">
        <title>Sinomicrobium pectinilyticum sp. nov., a pectinase-producing bacterium isolated from alkaline and saline soil, and emended description of the genus Sinomicrobium.</title>
        <authorList>
            <person name="Cheng B."/>
            <person name="Li C."/>
            <person name="Lai Q."/>
            <person name="Du M."/>
            <person name="Shao Z."/>
            <person name="Xu P."/>
            <person name="Yang C."/>
        </authorList>
    </citation>
    <scope>NUCLEOTIDE SEQUENCE [LARGE SCALE GENOMIC DNA]</scope>
    <source>
        <strain evidence="2 3">5DNS001</strain>
    </source>
</reference>
<comment type="caution">
    <text evidence="2">The sequence shown here is derived from an EMBL/GenBank/DDBJ whole genome shotgun (WGS) entry which is preliminary data.</text>
</comment>
<sequence length="105" mass="11903">MERPTPPFTSPVNTSEQKCNAVVEWLQWYAENQHRPLLYDQRRCFSPDVILEAGMHGLMGLNVPEQYGGLDLDMRSTVRICQQLGSIDLSLATLITNHNFLSLSP</sequence>
<dbReference type="InterPro" id="IPR009100">
    <property type="entry name" value="AcylCoA_DH/oxidase_NM_dom_sf"/>
</dbReference>
<dbReference type="InterPro" id="IPR013786">
    <property type="entry name" value="AcylCoA_DH/ox_N"/>
</dbReference>
<keyword evidence="3" id="KW-1185">Reference proteome</keyword>
<dbReference type="RefSeq" id="WP_123217957.1">
    <property type="nucleotide sequence ID" value="NZ_RJTM01000160.1"/>
</dbReference>
<gene>
    <name evidence="2" type="ORF">ED312_20845</name>
</gene>
<dbReference type="Pfam" id="PF02771">
    <property type="entry name" value="Acyl-CoA_dh_N"/>
    <property type="match status" value="1"/>
</dbReference>
<evidence type="ECO:0000259" key="1">
    <source>
        <dbReference type="Pfam" id="PF02771"/>
    </source>
</evidence>
<organism evidence="2 3">
    <name type="scientific">Sinomicrobium pectinilyticum</name>
    <dbReference type="NCBI Taxonomy" id="1084421"/>
    <lineage>
        <taxon>Bacteria</taxon>
        <taxon>Pseudomonadati</taxon>
        <taxon>Bacteroidota</taxon>
        <taxon>Flavobacteriia</taxon>
        <taxon>Flavobacteriales</taxon>
        <taxon>Flavobacteriaceae</taxon>
        <taxon>Sinomicrobium</taxon>
    </lineage>
</organism>
<dbReference type="Gene3D" id="1.10.540.10">
    <property type="entry name" value="Acyl-CoA dehydrogenase/oxidase, N-terminal domain"/>
    <property type="match status" value="1"/>
</dbReference>
<dbReference type="InterPro" id="IPR037069">
    <property type="entry name" value="AcylCoA_DH/ox_N_sf"/>
</dbReference>
<dbReference type="AlphaFoldDB" id="A0A3N0DP05"/>
<name>A0A3N0DP05_SINP1</name>
<dbReference type="GO" id="GO:0016627">
    <property type="term" value="F:oxidoreductase activity, acting on the CH-CH group of donors"/>
    <property type="evidence" value="ECO:0007669"/>
    <property type="project" value="InterPro"/>
</dbReference>
<dbReference type="OrthoDB" id="1522475at2"/>
<protein>
    <submittedName>
        <fullName evidence="2">Acyl-CoA dehydrogenase family protein</fullName>
    </submittedName>
</protein>
<evidence type="ECO:0000313" key="3">
    <source>
        <dbReference type="Proteomes" id="UP000267469"/>
    </source>
</evidence>
<dbReference type="GO" id="GO:0050660">
    <property type="term" value="F:flavin adenine dinucleotide binding"/>
    <property type="evidence" value="ECO:0007669"/>
    <property type="project" value="InterPro"/>
</dbReference>
<dbReference type="SUPFAM" id="SSF56645">
    <property type="entry name" value="Acyl-CoA dehydrogenase NM domain-like"/>
    <property type="match status" value="1"/>
</dbReference>
<feature type="domain" description="Acyl-CoA dehydrogenase/oxidase N-terminal" evidence="1">
    <location>
        <begin position="30"/>
        <end position="101"/>
    </location>
</feature>
<dbReference type="EMBL" id="RJTM01000160">
    <property type="protein sequence ID" value="RNL77385.1"/>
    <property type="molecule type" value="Genomic_DNA"/>
</dbReference>